<dbReference type="InterPro" id="IPR003779">
    <property type="entry name" value="CMD-like"/>
</dbReference>
<reference evidence="3" key="1">
    <citation type="submission" date="2016-10" db="EMBL/GenBank/DDBJ databases">
        <authorList>
            <person name="Varghese N."/>
            <person name="Submissions S."/>
        </authorList>
    </citation>
    <scope>NUCLEOTIDE SEQUENCE [LARGE SCALE GENOMIC DNA]</scope>
    <source>
        <strain evidence="3">DSM 22427</strain>
    </source>
</reference>
<dbReference type="AlphaFoldDB" id="A0A1I6QCQ8"/>
<protein>
    <submittedName>
        <fullName evidence="2">Alkylhydroperoxidase AhpD family core domain-containing protein</fullName>
    </submittedName>
</protein>
<dbReference type="Proteomes" id="UP000199199">
    <property type="component" value="Unassembled WGS sequence"/>
</dbReference>
<dbReference type="Gene3D" id="1.20.1290.10">
    <property type="entry name" value="AhpD-like"/>
    <property type="match status" value="1"/>
</dbReference>
<evidence type="ECO:0000259" key="1">
    <source>
        <dbReference type="Pfam" id="PF02627"/>
    </source>
</evidence>
<dbReference type="SUPFAM" id="SSF69118">
    <property type="entry name" value="AhpD-like"/>
    <property type="match status" value="1"/>
</dbReference>
<keyword evidence="2" id="KW-0560">Oxidoreductase</keyword>
<name>A0A1I6QCQ8_9EURY</name>
<dbReference type="GO" id="GO:0051920">
    <property type="term" value="F:peroxiredoxin activity"/>
    <property type="evidence" value="ECO:0007669"/>
    <property type="project" value="InterPro"/>
</dbReference>
<dbReference type="Pfam" id="PF02627">
    <property type="entry name" value="CMD"/>
    <property type="match status" value="1"/>
</dbReference>
<dbReference type="RefSeq" id="WP_092902589.1">
    <property type="nucleotide sequence ID" value="NZ_FOZS01000001.1"/>
</dbReference>
<gene>
    <name evidence="2" type="ORF">SAMN04488556_1183</name>
</gene>
<sequence length="134" mass="14970">MVSNDTADEIQEYLGVVPSWIEALPDAAADHSWNIVRDLQLEETDLTRREKALVGVGASAAIQCPYCIHFHREEAKLEEVTEAELAEAFALAGDVRYFSTVLHGAEMDYEEFETETESIVDHINEQQAQAADDD</sequence>
<feature type="domain" description="Carboxymuconolactone decarboxylase-like" evidence="1">
    <location>
        <begin position="31"/>
        <end position="103"/>
    </location>
</feature>
<dbReference type="InterPro" id="IPR004675">
    <property type="entry name" value="AhpD_core"/>
</dbReference>
<keyword evidence="2" id="KW-0575">Peroxidase</keyword>
<dbReference type="InterPro" id="IPR029032">
    <property type="entry name" value="AhpD-like"/>
</dbReference>
<evidence type="ECO:0000313" key="2">
    <source>
        <dbReference type="EMBL" id="SFS50283.1"/>
    </source>
</evidence>
<keyword evidence="3" id="KW-1185">Reference proteome</keyword>
<dbReference type="OrthoDB" id="111898at2157"/>
<organism evidence="2 3">
    <name type="scientific">Halostagnicola kamekurae</name>
    <dbReference type="NCBI Taxonomy" id="619731"/>
    <lineage>
        <taxon>Archaea</taxon>
        <taxon>Methanobacteriati</taxon>
        <taxon>Methanobacteriota</taxon>
        <taxon>Stenosarchaea group</taxon>
        <taxon>Halobacteria</taxon>
        <taxon>Halobacteriales</taxon>
        <taxon>Natrialbaceae</taxon>
        <taxon>Halostagnicola</taxon>
    </lineage>
</organism>
<dbReference type="EMBL" id="FOZS01000001">
    <property type="protein sequence ID" value="SFS50283.1"/>
    <property type="molecule type" value="Genomic_DNA"/>
</dbReference>
<proteinExistence type="predicted"/>
<evidence type="ECO:0000313" key="3">
    <source>
        <dbReference type="Proteomes" id="UP000199199"/>
    </source>
</evidence>
<accession>A0A1I6QCQ8</accession>
<dbReference type="NCBIfam" id="TIGR00778">
    <property type="entry name" value="ahpD_dom"/>
    <property type="match status" value="1"/>
</dbReference>